<dbReference type="CDD" id="cd17393">
    <property type="entry name" value="MFS_MosC_like"/>
    <property type="match status" value="1"/>
</dbReference>
<dbReference type="GO" id="GO:0016020">
    <property type="term" value="C:membrane"/>
    <property type="evidence" value="ECO:0007669"/>
    <property type="project" value="UniProtKB-SubCell"/>
</dbReference>
<feature type="transmembrane region" description="Helical" evidence="5">
    <location>
        <begin position="302"/>
        <end position="322"/>
    </location>
</feature>
<comment type="caution">
    <text evidence="7">The sequence shown here is derived from an EMBL/GenBank/DDBJ whole genome shotgun (WGS) entry which is preliminary data.</text>
</comment>
<dbReference type="AlphaFoldDB" id="A0A327QS12"/>
<reference evidence="7 8" key="1">
    <citation type="submission" date="2018-06" db="EMBL/GenBank/DDBJ databases">
        <title>Genomic Encyclopedia of Archaeal and Bacterial Type Strains, Phase II (KMG-II): from individual species to whole genera.</title>
        <authorList>
            <person name="Goeker M."/>
        </authorList>
    </citation>
    <scope>NUCLEOTIDE SEQUENCE [LARGE SCALE GENOMIC DNA]</scope>
    <source>
        <strain evidence="7 8">DSM 23857</strain>
    </source>
</reference>
<evidence type="ECO:0000256" key="4">
    <source>
        <dbReference type="ARBA" id="ARBA00023136"/>
    </source>
</evidence>
<proteinExistence type="predicted"/>
<evidence type="ECO:0000259" key="6">
    <source>
        <dbReference type="PROSITE" id="PS50850"/>
    </source>
</evidence>
<dbReference type="PANTHER" id="PTHR23514">
    <property type="entry name" value="BYPASS OF STOP CODON PROTEIN 6"/>
    <property type="match status" value="1"/>
</dbReference>
<dbReference type="GO" id="GO:0022857">
    <property type="term" value="F:transmembrane transporter activity"/>
    <property type="evidence" value="ECO:0007669"/>
    <property type="project" value="InterPro"/>
</dbReference>
<feature type="transmembrane region" description="Helical" evidence="5">
    <location>
        <begin position="166"/>
        <end position="189"/>
    </location>
</feature>
<evidence type="ECO:0000256" key="5">
    <source>
        <dbReference type="SAM" id="Phobius"/>
    </source>
</evidence>
<accession>A0A327QS12</accession>
<protein>
    <submittedName>
        <fullName evidence="7">Fucose permease</fullName>
    </submittedName>
</protein>
<dbReference type="InterPro" id="IPR051788">
    <property type="entry name" value="MFS_Transporter"/>
</dbReference>
<dbReference type="InterPro" id="IPR011701">
    <property type="entry name" value="MFS"/>
</dbReference>
<evidence type="ECO:0000256" key="3">
    <source>
        <dbReference type="ARBA" id="ARBA00022989"/>
    </source>
</evidence>
<evidence type="ECO:0000256" key="1">
    <source>
        <dbReference type="ARBA" id="ARBA00004141"/>
    </source>
</evidence>
<feature type="transmembrane region" description="Helical" evidence="5">
    <location>
        <begin position="277"/>
        <end position="296"/>
    </location>
</feature>
<comment type="subcellular location">
    <subcellularLocation>
        <location evidence="1">Membrane</location>
        <topology evidence="1">Multi-pass membrane protein</topology>
    </subcellularLocation>
</comment>
<feature type="transmembrane region" description="Helical" evidence="5">
    <location>
        <begin position="234"/>
        <end position="256"/>
    </location>
</feature>
<keyword evidence="8" id="KW-1185">Reference proteome</keyword>
<name>A0A327QS12_9BACT</name>
<keyword evidence="4 5" id="KW-0472">Membrane</keyword>
<gene>
    <name evidence="7" type="ORF">LX64_01609</name>
</gene>
<dbReference type="PROSITE" id="PS50850">
    <property type="entry name" value="MFS"/>
    <property type="match status" value="1"/>
</dbReference>
<feature type="transmembrane region" description="Helical" evidence="5">
    <location>
        <begin position="334"/>
        <end position="355"/>
    </location>
</feature>
<dbReference type="EMBL" id="QLLL01000003">
    <property type="protein sequence ID" value="RAJ06482.1"/>
    <property type="molecule type" value="Genomic_DNA"/>
</dbReference>
<dbReference type="OrthoDB" id="9809599at2"/>
<evidence type="ECO:0000313" key="7">
    <source>
        <dbReference type="EMBL" id="RAJ06482.1"/>
    </source>
</evidence>
<dbReference type="RefSeq" id="WP_111597098.1">
    <property type="nucleotide sequence ID" value="NZ_QLLL01000003.1"/>
</dbReference>
<dbReference type="Proteomes" id="UP000249547">
    <property type="component" value="Unassembled WGS sequence"/>
</dbReference>
<feature type="transmembrane region" description="Helical" evidence="5">
    <location>
        <begin position="361"/>
        <end position="379"/>
    </location>
</feature>
<feature type="transmembrane region" description="Helical" evidence="5">
    <location>
        <begin position="139"/>
        <end position="160"/>
    </location>
</feature>
<feature type="domain" description="Major facilitator superfamily (MFS) profile" evidence="6">
    <location>
        <begin position="14"/>
        <end position="383"/>
    </location>
</feature>
<organism evidence="7 8">
    <name type="scientific">Chitinophaga skermanii</name>
    <dbReference type="NCBI Taxonomy" id="331697"/>
    <lineage>
        <taxon>Bacteria</taxon>
        <taxon>Pseudomonadati</taxon>
        <taxon>Bacteroidota</taxon>
        <taxon>Chitinophagia</taxon>
        <taxon>Chitinophagales</taxon>
        <taxon>Chitinophagaceae</taxon>
        <taxon>Chitinophaga</taxon>
    </lineage>
</organism>
<evidence type="ECO:0000256" key="2">
    <source>
        <dbReference type="ARBA" id="ARBA00022692"/>
    </source>
</evidence>
<dbReference type="InterPro" id="IPR020846">
    <property type="entry name" value="MFS_dom"/>
</dbReference>
<evidence type="ECO:0000313" key="8">
    <source>
        <dbReference type="Proteomes" id="UP000249547"/>
    </source>
</evidence>
<dbReference type="SUPFAM" id="SSF103473">
    <property type="entry name" value="MFS general substrate transporter"/>
    <property type="match status" value="1"/>
</dbReference>
<dbReference type="PANTHER" id="PTHR23514:SF13">
    <property type="entry name" value="INNER MEMBRANE PROTEIN YBJJ"/>
    <property type="match status" value="1"/>
</dbReference>
<dbReference type="InterPro" id="IPR036259">
    <property type="entry name" value="MFS_trans_sf"/>
</dbReference>
<dbReference type="Pfam" id="PF07690">
    <property type="entry name" value="MFS_1"/>
    <property type="match status" value="1"/>
</dbReference>
<sequence>MYIQVEKETSARQYRIATAVFFFISGLGYSSFVSRIPSIKEQLHLNDAELGAVLFALPIGLMLTMPVTSKLLGKFSSRKIMIYGALFFNLVLSVPGFTNSIWQLAFVFFCFGSARNFLNLSMNAQSVQVQKLFPRSILTTFHAIWSIAGSAGVALGNLAVRLHVPATYHLMFVSFLLLIATFLFAPKTYPDQPVISTQKKKAFTLPPKSLLRFSFICFFCMATENTMYDWSSLYFSQVIGTTEAAALNGFLVYMVAMTTGRLLGDRIVHKLGIKQMLQYSGWLVFAGLSTAVLFPYSIPAGIGFILTGFGVACVVPLIFSLAGKVKNTNSGQTLAAISTIGYLGFLIAPPLIGFISQASSLRVSFAVMIIGSVFIIWMVSGLKEE</sequence>
<keyword evidence="2 5" id="KW-0812">Transmembrane</keyword>
<dbReference type="Gene3D" id="1.20.1250.20">
    <property type="entry name" value="MFS general substrate transporter like domains"/>
    <property type="match status" value="2"/>
</dbReference>
<keyword evidence="3 5" id="KW-1133">Transmembrane helix</keyword>
<feature type="transmembrane region" description="Helical" evidence="5">
    <location>
        <begin position="50"/>
        <end position="68"/>
    </location>
</feature>
<feature type="transmembrane region" description="Helical" evidence="5">
    <location>
        <begin position="12"/>
        <end position="30"/>
    </location>
</feature>